<evidence type="ECO:0000259" key="2">
    <source>
        <dbReference type="Pfam" id="PF02698"/>
    </source>
</evidence>
<evidence type="ECO:0000256" key="1">
    <source>
        <dbReference type="SAM" id="Phobius"/>
    </source>
</evidence>
<dbReference type="Proteomes" id="UP000319976">
    <property type="component" value="Chromosome"/>
</dbReference>
<protein>
    <recommendedName>
        <fullName evidence="2">DUF218 domain-containing protein</fullName>
    </recommendedName>
</protein>
<feature type="transmembrane region" description="Helical" evidence="1">
    <location>
        <begin position="29"/>
        <end position="46"/>
    </location>
</feature>
<feature type="domain" description="DUF218" evidence="2">
    <location>
        <begin position="96"/>
        <end position="261"/>
    </location>
</feature>
<feature type="transmembrane region" description="Helical" evidence="1">
    <location>
        <begin position="58"/>
        <end position="76"/>
    </location>
</feature>
<keyword evidence="4" id="KW-1185">Reference proteome</keyword>
<dbReference type="AlphaFoldDB" id="A0A517TEF3"/>
<accession>A0A517TEF3</accession>
<dbReference type="GO" id="GO:0000270">
    <property type="term" value="P:peptidoglycan metabolic process"/>
    <property type="evidence" value="ECO:0007669"/>
    <property type="project" value="TreeGrafter"/>
</dbReference>
<dbReference type="InterPro" id="IPR051599">
    <property type="entry name" value="Cell_Envelope_Assoc"/>
</dbReference>
<dbReference type="KEGG" id="chya:V22_40310"/>
<proteinExistence type="predicted"/>
<reference evidence="3 4" key="1">
    <citation type="submission" date="2019-02" db="EMBL/GenBank/DDBJ databases">
        <title>Deep-cultivation of Planctomycetes and their phenomic and genomic characterization uncovers novel biology.</title>
        <authorList>
            <person name="Wiegand S."/>
            <person name="Jogler M."/>
            <person name="Boedeker C."/>
            <person name="Pinto D."/>
            <person name="Vollmers J."/>
            <person name="Rivas-Marin E."/>
            <person name="Kohn T."/>
            <person name="Peeters S.H."/>
            <person name="Heuer A."/>
            <person name="Rast P."/>
            <person name="Oberbeckmann S."/>
            <person name="Bunk B."/>
            <person name="Jeske O."/>
            <person name="Meyerdierks A."/>
            <person name="Storesund J.E."/>
            <person name="Kallscheuer N."/>
            <person name="Luecker S."/>
            <person name="Lage O.M."/>
            <person name="Pohl T."/>
            <person name="Merkel B.J."/>
            <person name="Hornburger P."/>
            <person name="Mueller R.-W."/>
            <person name="Bruemmer F."/>
            <person name="Labrenz M."/>
            <person name="Spormann A.M."/>
            <person name="Op den Camp H."/>
            <person name="Overmann J."/>
            <person name="Amann R."/>
            <person name="Jetten M.S.M."/>
            <person name="Mascher T."/>
            <person name="Medema M.H."/>
            <person name="Devos D.P."/>
            <person name="Kaster A.-K."/>
            <person name="Ovreas L."/>
            <person name="Rohde M."/>
            <person name="Galperin M.Y."/>
            <person name="Jogler C."/>
        </authorList>
    </citation>
    <scope>NUCLEOTIDE SEQUENCE [LARGE SCALE GENOMIC DNA]</scope>
    <source>
        <strain evidence="3 4">V22</strain>
    </source>
</reference>
<dbReference type="EMBL" id="CP036316">
    <property type="protein sequence ID" value="QDT66760.1"/>
    <property type="molecule type" value="Genomic_DNA"/>
</dbReference>
<sequence>MTWLLSFRSTKYKSTTTVYPLLVSLLNPFPWLIVGLGVVLFALIRLKKPSRLWAVSGVSLYVVLFLWCQPLVAFLFCYTLEGSYPSTIKLDEPLPVVVLSAGMLEPEPGKERWEADEITFLRCNKGAQLYREGFATPIIVSGGIVDTAIETTPRAIVMRELLLNMGIPDEDIIMEPDSRDTFENAVLSANILHDRGEDTVILVTTATHLYRASLCFQKQGIDVIPVGCDYQARKFRWRVQAFLPSQHAAVTNNRALHEIIGLCWYWLNGRV</sequence>
<dbReference type="GO" id="GO:0043164">
    <property type="term" value="P:Gram-negative-bacterium-type cell wall biogenesis"/>
    <property type="evidence" value="ECO:0007669"/>
    <property type="project" value="TreeGrafter"/>
</dbReference>
<dbReference type="OrthoDB" id="9782395at2"/>
<dbReference type="GO" id="GO:0005886">
    <property type="term" value="C:plasma membrane"/>
    <property type="evidence" value="ECO:0007669"/>
    <property type="project" value="TreeGrafter"/>
</dbReference>
<evidence type="ECO:0000313" key="4">
    <source>
        <dbReference type="Proteomes" id="UP000319976"/>
    </source>
</evidence>
<dbReference type="PANTHER" id="PTHR30336">
    <property type="entry name" value="INNER MEMBRANE PROTEIN, PROBABLE PERMEASE"/>
    <property type="match status" value="1"/>
</dbReference>
<keyword evidence="1" id="KW-0812">Transmembrane</keyword>
<dbReference type="Gene3D" id="3.40.50.620">
    <property type="entry name" value="HUPs"/>
    <property type="match status" value="1"/>
</dbReference>
<evidence type="ECO:0000313" key="3">
    <source>
        <dbReference type="EMBL" id="QDT66760.1"/>
    </source>
</evidence>
<organism evidence="3 4">
    <name type="scientific">Calycomorphotria hydatis</name>
    <dbReference type="NCBI Taxonomy" id="2528027"/>
    <lineage>
        <taxon>Bacteria</taxon>
        <taxon>Pseudomonadati</taxon>
        <taxon>Planctomycetota</taxon>
        <taxon>Planctomycetia</taxon>
        <taxon>Planctomycetales</taxon>
        <taxon>Planctomycetaceae</taxon>
        <taxon>Calycomorphotria</taxon>
    </lineage>
</organism>
<keyword evidence="1" id="KW-1133">Transmembrane helix</keyword>
<dbReference type="InterPro" id="IPR014729">
    <property type="entry name" value="Rossmann-like_a/b/a_fold"/>
</dbReference>
<dbReference type="InterPro" id="IPR003848">
    <property type="entry name" value="DUF218"/>
</dbReference>
<name>A0A517TEF3_9PLAN</name>
<dbReference type="PANTHER" id="PTHR30336:SF4">
    <property type="entry name" value="ENVELOPE BIOGENESIS FACTOR ELYC"/>
    <property type="match status" value="1"/>
</dbReference>
<gene>
    <name evidence="3" type="ORF">V22_40310</name>
</gene>
<dbReference type="CDD" id="cd06259">
    <property type="entry name" value="YdcF-like"/>
    <property type="match status" value="1"/>
</dbReference>
<keyword evidence="1" id="KW-0472">Membrane</keyword>
<dbReference type="Pfam" id="PF02698">
    <property type="entry name" value="DUF218"/>
    <property type="match status" value="1"/>
</dbReference>